<dbReference type="RefSeq" id="WP_055662854.1">
    <property type="nucleotide sequence ID" value="NZ_CYPR01000070.1"/>
</dbReference>
<feature type="transmembrane region" description="Helical" evidence="11">
    <location>
        <begin position="177"/>
        <end position="196"/>
    </location>
</feature>
<evidence type="ECO:0000256" key="1">
    <source>
        <dbReference type="ARBA" id="ARBA00004651"/>
    </source>
</evidence>
<feature type="transmembrane region" description="Helical" evidence="11">
    <location>
        <begin position="64"/>
        <end position="82"/>
    </location>
</feature>
<evidence type="ECO:0000313" key="14">
    <source>
        <dbReference type="Proteomes" id="UP000049455"/>
    </source>
</evidence>
<dbReference type="InterPro" id="IPR000412">
    <property type="entry name" value="ABC_2_transport"/>
</dbReference>
<dbReference type="GO" id="GO:0043190">
    <property type="term" value="C:ATP-binding cassette (ABC) transporter complex"/>
    <property type="evidence" value="ECO:0007669"/>
    <property type="project" value="InterPro"/>
</dbReference>
<dbReference type="PANTHER" id="PTHR30413">
    <property type="entry name" value="INNER MEMBRANE TRANSPORT PERMEASE"/>
    <property type="match status" value="1"/>
</dbReference>
<dbReference type="GO" id="GO:0140359">
    <property type="term" value="F:ABC-type transporter activity"/>
    <property type="evidence" value="ECO:0007669"/>
    <property type="project" value="InterPro"/>
</dbReference>
<evidence type="ECO:0000313" key="13">
    <source>
        <dbReference type="EMBL" id="CUH36803.1"/>
    </source>
</evidence>
<name>A0A0M7BB17_9RHOB</name>
<evidence type="ECO:0000256" key="10">
    <source>
        <dbReference type="ARBA" id="ARBA00023136"/>
    </source>
</evidence>
<evidence type="ECO:0000256" key="6">
    <source>
        <dbReference type="ARBA" id="ARBA00022692"/>
    </source>
</evidence>
<evidence type="ECO:0000256" key="2">
    <source>
        <dbReference type="ARBA" id="ARBA00007783"/>
    </source>
</evidence>
<evidence type="ECO:0000256" key="3">
    <source>
        <dbReference type="ARBA" id="ARBA00022448"/>
    </source>
</evidence>
<keyword evidence="10 11" id="KW-0472">Membrane</keyword>
<dbReference type="OrthoDB" id="8479094at2"/>
<keyword evidence="4 11" id="KW-1003">Cell membrane</keyword>
<dbReference type="EMBL" id="CYPR01000070">
    <property type="protein sequence ID" value="CUH36803.1"/>
    <property type="molecule type" value="Genomic_DNA"/>
</dbReference>
<dbReference type="GO" id="GO:0015920">
    <property type="term" value="P:lipopolysaccharide transport"/>
    <property type="evidence" value="ECO:0007669"/>
    <property type="project" value="TreeGrafter"/>
</dbReference>
<feature type="domain" description="ABC transmembrane type-2" evidence="12">
    <location>
        <begin position="35"/>
        <end position="256"/>
    </location>
</feature>
<evidence type="ECO:0000256" key="7">
    <source>
        <dbReference type="ARBA" id="ARBA00022903"/>
    </source>
</evidence>
<dbReference type="STRING" id="313367.JSE7799_01240"/>
<dbReference type="InterPro" id="IPR013525">
    <property type="entry name" value="ABC2_TM"/>
</dbReference>
<evidence type="ECO:0000259" key="12">
    <source>
        <dbReference type="PROSITE" id="PS51012"/>
    </source>
</evidence>
<keyword evidence="3 11" id="KW-0813">Transport</keyword>
<feature type="transmembrane region" description="Helical" evidence="11">
    <location>
        <begin position="111"/>
        <end position="137"/>
    </location>
</feature>
<evidence type="ECO:0000256" key="9">
    <source>
        <dbReference type="ARBA" id="ARBA00023047"/>
    </source>
</evidence>
<dbReference type="GO" id="GO:0015774">
    <property type="term" value="P:polysaccharide transport"/>
    <property type="evidence" value="ECO:0007669"/>
    <property type="project" value="UniProtKB-KW"/>
</dbReference>
<dbReference type="InterPro" id="IPR047817">
    <property type="entry name" value="ABC2_TM_bact-type"/>
</dbReference>
<dbReference type="PRINTS" id="PR00164">
    <property type="entry name" value="ABC2TRNSPORT"/>
</dbReference>
<dbReference type="Proteomes" id="UP000049455">
    <property type="component" value="Unassembled WGS sequence"/>
</dbReference>
<keyword evidence="8 11" id="KW-1133">Transmembrane helix</keyword>
<gene>
    <name evidence="13" type="primary">kpsM</name>
    <name evidence="13" type="ORF">JSE7799_01240</name>
</gene>
<comment type="subcellular location">
    <subcellularLocation>
        <location evidence="11">Cell inner membrane</location>
        <topology evidence="11">Multi-pass membrane protein</topology>
    </subcellularLocation>
    <subcellularLocation>
        <location evidence="1">Cell membrane</location>
        <topology evidence="1">Multi-pass membrane protein</topology>
    </subcellularLocation>
</comment>
<proteinExistence type="inferred from homology"/>
<dbReference type="PROSITE" id="PS51012">
    <property type="entry name" value="ABC_TM2"/>
    <property type="match status" value="1"/>
</dbReference>
<evidence type="ECO:0000256" key="11">
    <source>
        <dbReference type="RuleBase" id="RU361157"/>
    </source>
</evidence>
<evidence type="ECO:0000256" key="4">
    <source>
        <dbReference type="ARBA" id="ARBA00022475"/>
    </source>
</evidence>
<keyword evidence="5" id="KW-0762">Sugar transport</keyword>
<feature type="transmembrane region" description="Helical" evidence="11">
    <location>
        <begin position="149"/>
        <end position="171"/>
    </location>
</feature>
<organism evidence="13 14">
    <name type="scientific">Jannaschia seosinensis</name>
    <dbReference type="NCBI Taxonomy" id="313367"/>
    <lineage>
        <taxon>Bacteria</taxon>
        <taxon>Pseudomonadati</taxon>
        <taxon>Pseudomonadota</taxon>
        <taxon>Alphaproteobacteria</taxon>
        <taxon>Rhodobacterales</taxon>
        <taxon>Roseobacteraceae</taxon>
        <taxon>Jannaschia</taxon>
    </lineage>
</organism>
<keyword evidence="9" id="KW-0625">Polysaccharide transport</keyword>
<accession>A0A0M7BB17</accession>
<evidence type="ECO:0000256" key="8">
    <source>
        <dbReference type="ARBA" id="ARBA00022989"/>
    </source>
</evidence>
<reference evidence="13 14" key="1">
    <citation type="submission" date="2015-09" db="EMBL/GenBank/DDBJ databases">
        <authorList>
            <person name="Jackson K.R."/>
            <person name="Lunt B.L."/>
            <person name="Fisher J.N.B."/>
            <person name="Gardner A.V."/>
            <person name="Bailey M.E."/>
            <person name="Deus L.M."/>
            <person name="Earl A.S."/>
            <person name="Gibby P.D."/>
            <person name="Hartmann K.A."/>
            <person name="Liu J.E."/>
            <person name="Manci A.M."/>
            <person name="Nielsen D.A."/>
            <person name="Solomon M.B."/>
            <person name="Breakwell D.P."/>
            <person name="Burnett S.H."/>
            <person name="Grose J.H."/>
        </authorList>
    </citation>
    <scope>NUCLEOTIDE SEQUENCE [LARGE SCALE GENOMIC DNA]</scope>
    <source>
        <strain evidence="13 14">CECT 7799</strain>
    </source>
</reference>
<dbReference type="Pfam" id="PF01061">
    <property type="entry name" value="ABC2_membrane"/>
    <property type="match status" value="1"/>
</dbReference>
<comment type="similarity">
    <text evidence="2 11">Belongs to the ABC-2 integral membrane protein family.</text>
</comment>
<dbReference type="PANTHER" id="PTHR30413:SF10">
    <property type="entry name" value="CAPSULE POLYSACCHARIDE EXPORT INNER-MEMBRANE PROTEIN CTRC"/>
    <property type="match status" value="1"/>
</dbReference>
<keyword evidence="6 11" id="KW-0812">Transmembrane</keyword>
<protein>
    <recommendedName>
        <fullName evidence="11">Transport permease protein</fullName>
    </recommendedName>
</protein>
<keyword evidence="14" id="KW-1185">Reference proteome</keyword>
<sequence>MFLQTRSDLPPFATFRSIGALLLREMSTTYGRSPGGYAWAVLEPVGAIALLSLVFSYALRSPSLGTNFPLFYATGYLVFMMFQDPSMKVAQSINFSRQFLSYPRVTFIDALAARFLLAVITHLMVFYIVMTGIHIIYELNTIIDFMRIFETLLATAVLALAIGTLNCFFFTRFPVYRSAWSVLTRPLFILSCILFIPEDVPSELRGWLLLNPLVHLTGNMRAAFYATYDATYVSLVYVYLISGLALAFGLLLLRRYHRDLLER</sequence>
<dbReference type="AlphaFoldDB" id="A0A0M7BB17"/>
<evidence type="ECO:0000256" key="5">
    <source>
        <dbReference type="ARBA" id="ARBA00022597"/>
    </source>
</evidence>
<feature type="transmembrane region" description="Helical" evidence="11">
    <location>
        <begin position="234"/>
        <end position="253"/>
    </location>
</feature>
<feature type="transmembrane region" description="Helical" evidence="11">
    <location>
        <begin position="36"/>
        <end position="57"/>
    </location>
</feature>
<keyword evidence="7" id="KW-0972">Capsule biogenesis/degradation</keyword>